<keyword evidence="1" id="KW-0378">Hydrolase</keyword>
<keyword evidence="2" id="KW-1185">Reference proteome</keyword>
<dbReference type="EMBL" id="RLII01000007">
    <property type="protein sequence ID" value="RXE59235.1"/>
    <property type="molecule type" value="Genomic_DNA"/>
</dbReference>
<comment type="caution">
    <text evidence="1">The sequence shown here is derived from an EMBL/GenBank/DDBJ whole genome shotgun (WGS) entry which is preliminary data.</text>
</comment>
<accession>A0A4Q0I5Z4</accession>
<dbReference type="OrthoDB" id="1909053at2"/>
<dbReference type="Proteomes" id="UP000289166">
    <property type="component" value="Unassembled WGS sequence"/>
</dbReference>
<dbReference type="InterPro" id="IPR013784">
    <property type="entry name" value="Carb-bd-like_fold"/>
</dbReference>
<evidence type="ECO:0000313" key="2">
    <source>
        <dbReference type="Proteomes" id="UP000289166"/>
    </source>
</evidence>
<dbReference type="InterPro" id="IPR013783">
    <property type="entry name" value="Ig-like_fold"/>
</dbReference>
<evidence type="ECO:0000313" key="1">
    <source>
        <dbReference type="EMBL" id="RXE59235.1"/>
    </source>
</evidence>
<organism evidence="1 2">
    <name type="scientific">Acetivibrio mesophilus</name>
    <dbReference type="NCBI Taxonomy" id="2487273"/>
    <lineage>
        <taxon>Bacteria</taxon>
        <taxon>Bacillati</taxon>
        <taxon>Bacillota</taxon>
        <taxon>Clostridia</taxon>
        <taxon>Eubacteriales</taxon>
        <taxon>Oscillospiraceae</taxon>
        <taxon>Acetivibrio</taxon>
    </lineage>
</organism>
<dbReference type="RefSeq" id="WP_128705930.1">
    <property type="nucleotide sequence ID" value="NZ_RLII01000007.1"/>
</dbReference>
<sequence length="153" mass="17187">MEIKDKLLTEKENIEKSAARFVKALEKDSIQYNSQDLDQEQKVDVNPVQLNTQNVHVHVNSDNSCTSGKIAGTACLKKNNEIARNAIIFLYFGRECGSPVCRTNSDSNGNYVFDELPPGFYVICAQLGDKLKYESHYIKVLPGQNVNHPILLK</sequence>
<gene>
    <name evidence="1" type="ORF">EFD62_07625</name>
</gene>
<keyword evidence="1" id="KW-0645">Protease</keyword>
<dbReference type="AlphaFoldDB" id="A0A4Q0I5Z4"/>
<keyword evidence="1" id="KW-0121">Carboxypeptidase</keyword>
<name>A0A4Q0I5Z4_9FIRM</name>
<dbReference type="GO" id="GO:0030246">
    <property type="term" value="F:carbohydrate binding"/>
    <property type="evidence" value="ECO:0007669"/>
    <property type="project" value="InterPro"/>
</dbReference>
<dbReference type="Gene3D" id="2.60.40.10">
    <property type="entry name" value="Immunoglobulins"/>
    <property type="match status" value="1"/>
</dbReference>
<proteinExistence type="predicted"/>
<protein>
    <submittedName>
        <fullName evidence="1">Carboxypeptidase regulatory-like domain-containing protein</fullName>
    </submittedName>
</protein>
<dbReference type="GO" id="GO:0004180">
    <property type="term" value="F:carboxypeptidase activity"/>
    <property type="evidence" value="ECO:0007669"/>
    <property type="project" value="UniProtKB-KW"/>
</dbReference>
<dbReference type="SUPFAM" id="SSF49452">
    <property type="entry name" value="Starch-binding domain-like"/>
    <property type="match status" value="1"/>
</dbReference>
<reference evidence="2" key="1">
    <citation type="submission" date="2018-11" db="EMBL/GenBank/DDBJ databases">
        <title>Genome sequencing of a novel mesophilic and cellulolytic organism within the genus Hungateiclostridium.</title>
        <authorList>
            <person name="Rettenmaier R."/>
            <person name="Liebl W."/>
            <person name="Zverlov V."/>
        </authorList>
    </citation>
    <scope>NUCLEOTIDE SEQUENCE [LARGE SCALE GENOMIC DNA]</scope>
    <source>
        <strain evidence="2">N2K1</strain>
    </source>
</reference>